<reference evidence="1" key="1">
    <citation type="journal article" date="2020" name="bioRxiv">
        <title>Comparative genomics of Chlamydomonas.</title>
        <authorList>
            <person name="Craig R.J."/>
            <person name="Hasan A.R."/>
            <person name="Ness R.W."/>
            <person name="Keightley P.D."/>
        </authorList>
    </citation>
    <scope>NUCLEOTIDE SEQUENCE</scope>
    <source>
        <strain evidence="1">SAG 7.73</strain>
    </source>
</reference>
<sequence length="163" mass="17279">MCDYELEECQKEGAGYRCVPVRQRCAAAGGRSYTCPLDRYVCGTDRCLLKDGTESPPQQCLECLKDKSLLDVAGLVGGVAAGFSPAFDLGAGLIGGAGYLGAFATLVQPITLAVYTDLFMAANGRGRPLDDCAVPVYYGRDITSLKTGFGWFSSMLTSQACVM</sequence>
<comment type="caution">
    <text evidence="1">The sequence shown here is derived from an EMBL/GenBank/DDBJ whole genome shotgun (WGS) entry which is preliminary data.</text>
</comment>
<name>A0A835VQS3_CHLIN</name>
<dbReference type="EMBL" id="JAEHOC010000253">
    <property type="protein sequence ID" value="KAG2422051.1"/>
    <property type="molecule type" value="Genomic_DNA"/>
</dbReference>
<protein>
    <submittedName>
        <fullName evidence="1">Uncharacterized protein</fullName>
    </submittedName>
</protein>
<evidence type="ECO:0000313" key="1">
    <source>
        <dbReference type="EMBL" id="KAG2422051.1"/>
    </source>
</evidence>
<accession>A0A835VQS3</accession>
<organism evidence="1 2">
    <name type="scientific">Chlamydomonas incerta</name>
    <dbReference type="NCBI Taxonomy" id="51695"/>
    <lineage>
        <taxon>Eukaryota</taxon>
        <taxon>Viridiplantae</taxon>
        <taxon>Chlorophyta</taxon>
        <taxon>core chlorophytes</taxon>
        <taxon>Chlorophyceae</taxon>
        <taxon>CS clade</taxon>
        <taxon>Chlamydomonadales</taxon>
        <taxon>Chlamydomonadaceae</taxon>
        <taxon>Chlamydomonas</taxon>
    </lineage>
</organism>
<proteinExistence type="predicted"/>
<keyword evidence="2" id="KW-1185">Reference proteome</keyword>
<gene>
    <name evidence="1" type="ORF">HXX76_016313</name>
</gene>
<dbReference type="Proteomes" id="UP000650467">
    <property type="component" value="Unassembled WGS sequence"/>
</dbReference>
<evidence type="ECO:0000313" key="2">
    <source>
        <dbReference type="Proteomes" id="UP000650467"/>
    </source>
</evidence>
<dbReference type="AlphaFoldDB" id="A0A835VQS3"/>